<comment type="caution">
    <text evidence="9">The sequence shown here is derived from an EMBL/GenBank/DDBJ whole genome shotgun (WGS) entry which is preliminary data.</text>
</comment>
<organism evidence="9 10">
    <name type="scientific">Heliophilum fasciatum</name>
    <dbReference type="NCBI Taxonomy" id="35700"/>
    <lineage>
        <taxon>Bacteria</taxon>
        <taxon>Bacillati</taxon>
        <taxon>Bacillota</taxon>
        <taxon>Clostridia</taxon>
        <taxon>Eubacteriales</taxon>
        <taxon>Heliobacteriaceae</taxon>
        <taxon>Heliophilum</taxon>
    </lineage>
</organism>
<dbReference type="InterPro" id="IPR011604">
    <property type="entry name" value="PDDEXK-like_dom_sf"/>
</dbReference>
<name>A0A4R2RFY4_9FIRM</name>
<dbReference type="Gene3D" id="3.90.320.10">
    <property type="match status" value="1"/>
</dbReference>
<evidence type="ECO:0000256" key="2">
    <source>
        <dbReference type="ARBA" id="ARBA00022763"/>
    </source>
</evidence>
<evidence type="ECO:0000313" key="10">
    <source>
        <dbReference type="Proteomes" id="UP000294813"/>
    </source>
</evidence>
<dbReference type="GO" id="GO:0016787">
    <property type="term" value="F:hydrolase activity"/>
    <property type="evidence" value="ECO:0007669"/>
    <property type="project" value="UniProtKB-KW"/>
</dbReference>
<reference evidence="9 10" key="1">
    <citation type="submission" date="2019-03" db="EMBL/GenBank/DDBJ databases">
        <title>Genomic Encyclopedia of Type Strains, Phase IV (KMG-IV): sequencing the most valuable type-strain genomes for metagenomic binning, comparative biology and taxonomic classification.</title>
        <authorList>
            <person name="Goeker M."/>
        </authorList>
    </citation>
    <scope>NUCLEOTIDE SEQUENCE [LARGE SCALE GENOMIC DNA]</scope>
    <source>
        <strain evidence="9 10">DSM 11170</strain>
    </source>
</reference>
<evidence type="ECO:0000259" key="8">
    <source>
        <dbReference type="Pfam" id="PF12705"/>
    </source>
</evidence>
<dbReference type="GO" id="GO:0003677">
    <property type="term" value="F:DNA binding"/>
    <property type="evidence" value="ECO:0007669"/>
    <property type="project" value="UniProtKB-KW"/>
</dbReference>
<keyword evidence="10" id="KW-1185">Reference proteome</keyword>
<dbReference type="GO" id="GO:0006281">
    <property type="term" value="P:DNA repair"/>
    <property type="evidence" value="ECO:0007669"/>
    <property type="project" value="UniProtKB-KW"/>
</dbReference>
<dbReference type="GO" id="GO:0004386">
    <property type="term" value="F:helicase activity"/>
    <property type="evidence" value="ECO:0007669"/>
    <property type="project" value="UniProtKB-KW"/>
</dbReference>
<keyword evidence="7" id="KW-0234">DNA repair</keyword>
<keyword evidence="5" id="KW-0067">ATP-binding</keyword>
<keyword evidence="1" id="KW-0547">Nucleotide-binding</keyword>
<feature type="domain" description="PD-(D/E)XK endonuclease-like" evidence="8">
    <location>
        <begin position="152"/>
        <end position="310"/>
    </location>
</feature>
<evidence type="ECO:0000313" key="9">
    <source>
        <dbReference type="EMBL" id="TCP62560.1"/>
    </source>
</evidence>
<dbReference type="AlphaFoldDB" id="A0A4R2RFY4"/>
<evidence type="ECO:0000256" key="4">
    <source>
        <dbReference type="ARBA" id="ARBA00022806"/>
    </source>
</evidence>
<dbReference type="Pfam" id="PF12705">
    <property type="entry name" value="PDDEXK_1"/>
    <property type="match status" value="1"/>
</dbReference>
<keyword evidence="4" id="KW-0347">Helicase</keyword>
<dbReference type="GO" id="GO:0005524">
    <property type="term" value="F:ATP binding"/>
    <property type="evidence" value="ECO:0007669"/>
    <property type="project" value="UniProtKB-KW"/>
</dbReference>
<dbReference type="InterPro" id="IPR038726">
    <property type="entry name" value="PDDEXK_AddAB-type"/>
</dbReference>
<protein>
    <submittedName>
        <fullName evidence="9">PD-(D/E)XK nuclease superfamily protein</fullName>
    </submittedName>
</protein>
<sequence length="317" mass="36528">MGRRHYKKGVVRIGSLVSRTGAKELRDEVVSWKSERSREVTTAILDHFDAIHSLDVENDIELERYFLQDELDGLDPNRQGVHFQPGVTTFSPSSAYKCERELYYKATRTPKSMEDRFPYQRRWARNGTAVHAAVQRDLLYAEKYLKHPRFKVRRLPNGSPAWERNIRQVRLFDEANVPFQIHGMMDGILTYRDGSSIGLEFKTKSTTIATVGSYRMKDAQDDHKLQCVAYSLLFDLDEFLIVYESLAKDSWMKGGDAKPDMRAFYLHVTDEDRSQLIDKFARVASMVKARKIPPADPTKCIFCPYKPRCQSNAAEAA</sequence>
<accession>A0A4R2RFY4</accession>
<evidence type="ECO:0000256" key="6">
    <source>
        <dbReference type="ARBA" id="ARBA00023125"/>
    </source>
</evidence>
<evidence type="ECO:0000256" key="7">
    <source>
        <dbReference type="ARBA" id="ARBA00023204"/>
    </source>
</evidence>
<keyword evidence="6" id="KW-0238">DNA-binding</keyword>
<gene>
    <name evidence="9" type="ORF">EDD73_12158</name>
</gene>
<dbReference type="Proteomes" id="UP000294813">
    <property type="component" value="Unassembled WGS sequence"/>
</dbReference>
<dbReference type="OrthoDB" id="2533824at2"/>
<proteinExistence type="predicted"/>
<evidence type="ECO:0000256" key="5">
    <source>
        <dbReference type="ARBA" id="ARBA00022840"/>
    </source>
</evidence>
<evidence type="ECO:0000256" key="3">
    <source>
        <dbReference type="ARBA" id="ARBA00022801"/>
    </source>
</evidence>
<keyword evidence="3" id="KW-0378">Hydrolase</keyword>
<keyword evidence="2" id="KW-0227">DNA damage</keyword>
<dbReference type="EMBL" id="SLXT01000021">
    <property type="protein sequence ID" value="TCP62560.1"/>
    <property type="molecule type" value="Genomic_DNA"/>
</dbReference>
<evidence type="ECO:0000256" key="1">
    <source>
        <dbReference type="ARBA" id="ARBA00022741"/>
    </source>
</evidence>